<evidence type="ECO:0008006" key="12">
    <source>
        <dbReference type="Google" id="ProtNLM"/>
    </source>
</evidence>
<keyword evidence="11" id="KW-1185">Reference proteome</keyword>
<keyword evidence="5" id="KW-0496">Mitochondrion</keyword>
<dbReference type="OrthoDB" id="198787at2759"/>
<name>A0A136IS58_9PEZI</name>
<evidence type="ECO:0000313" key="10">
    <source>
        <dbReference type="EMBL" id="KXJ87626.1"/>
    </source>
</evidence>
<dbReference type="Proteomes" id="UP000070501">
    <property type="component" value="Unassembled WGS sequence"/>
</dbReference>
<keyword evidence="6" id="KW-0472">Membrane</keyword>
<sequence>MASAAVPDGSARQEQQQSSRSQTPSSARPRHATTTTSTAVPETSSGWFAIPAPLARLFKRFPLLTYPPNELPARSPQQQRDVATLYVFISDADALKGLPSYNPTCLKWQTFLRLAGAANVRIASSNNHASPTGALPFLIAPGGSSSSSSNSSSSSLAATSSPTILPSNKLEQYALSHARSSNSNSNKNDKKSKHTHLVSDIPASQAHRFEAYTALLDHKIRNAWLYALYLCPRNTDLLRHWYIRPASNSAAVQTATLYQLRAAAEAEITRSSPHNTLRAIYHGASATLAGGSAERKGHKLFEDAREAFSAMATCLDENQGGADGWFFGAEAPGVFDAAVFAYTYLILLDKDGDGGGDGGPGWGDGTLAEIVREFPSLVRHRDRVYRRCWGSG</sequence>
<dbReference type="GO" id="GO:0007005">
    <property type="term" value="P:mitochondrion organization"/>
    <property type="evidence" value="ECO:0007669"/>
    <property type="project" value="TreeGrafter"/>
</dbReference>
<keyword evidence="4" id="KW-0653">Protein transport</keyword>
<evidence type="ECO:0000259" key="9">
    <source>
        <dbReference type="Pfam" id="PF17171"/>
    </source>
</evidence>
<evidence type="ECO:0000256" key="1">
    <source>
        <dbReference type="ARBA" id="ARBA00004294"/>
    </source>
</evidence>
<dbReference type="Pfam" id="PF10568">
    <property type="entry name" value="Tom37"/>
    <property type="match status" value="1"/>
</dbReference>
<reference evidence="11" key="1">
    <citation type="submission" date="2016-02" db="EMBL/GenBank/DDBJ databases">
        <title>Draft genome sequence of Microdochium bolleyi, a fungal endophyte of beachgrass.</title>
        <authorList>
            <consortium name="DOE Joint Genome Institute"/>
            <person name="David A.S."/>
            <person name="May G."/>
            <person name="Haridas S."/>
            <person name="Lim J."/>
            <person name="Wang M."/>
            <person name="Labutti K."/>
            <person name="Lipzen A."/>
            <person name="Barry K."/>
            <person name="Grigoriev I.V."/>
        </authorList>
    </citation>
    <scope>NUCLEOTIDE SEQUENCE [LARGE SCALE GENOMIC DNA]</scope>
    <source>
        <strain evidence="11">J235TASD1</strain>
    </source>
</reference>
<protein>
    <recommendedName>
        <fullName evidence="12">Thioredoxin-like fold domain-containing protein</fullName>
    </recommendedName>
</protein>
<dbReference type="EMBL" id="KQ964261">
    <property type="protein sequence ID" value="KXJ87626.1"/>
    <property type="molecule type" value="Genomic_DNA"/>
</dbReference>
<evidence type="ECO:0000256" key="3">
    <source>
        <dbReference type="ARBA" id="ARBA00022787"/>
    </source>
</evidence>
<evidence type="ECO:0000256" key="6">
    <source>
        <dbReference type="ARBA" id="ARBA00023136"/>
    </source>
</evidence>
<evidence type="ECO:0000256" key="4">
    <source>
        <dbReference type="ARBA" id="ARBA00022927"/>
    </source>
</evidence>
<dbReference type="GO" id="GO:0001401">
    <property type="term" value="C:SAM complex"/>
    <property type="evidence" value="ECO:0007669"/>
    <property type="project" value="TreeGrafter"/>
</dbReference>
<organism evidence="10 11">
    <name type="scientific">Microdochium bolleyi</name>
    <dbReference type="NCBI Taxonomy" id="196109"/>
    <lineage>
        <taxon>Eukaryota</taxon>
        <taxon>Fungi</taxon>
        <taxon>Dikarya</taxon>
        <taxon>Ascomycota</taxon>
        <taxon>Pezizomycotina</taxon>
        <taxon>Sordariomycetes</taxon>
        <taxon>Xylariomycetidae</taxon>
        <taxon>Xylariales</taxon>
        <taxon>Microdochiaceae</taxon>
        <taxon>Microdochium</taxon>
    </lineage>
</organism>
<keyword evidence="3" id="KW-1000">Mitochondrion outer membrane</keyword>
<dbReference type="AlphaFoldDB" id="A0A136IS58"/>
<dbReference type="Pfam" id="PF17171">
    <property type="entry name" value="GST_C_6"/>
    <property type="match status" value="1"/>
</dbReference>
<dbReference type="CDD" id="cd03054">
    <property type="entry name" value="GST_N_Metaxin"/>
    <property type="match status" value="1"/>
</dbReference>
<proteinExistence type="predicted"/>
<dbReference type="PANTHER" id="PTHR12289:SF44">
    <property type="entry name" value="OUTER MEMBRANE PROTEIN (SAM35), PUTATIVE (AFU_ORTHOLOGUE AFUA_1G13180)-RELATED"/>
    <property type="match status" value="1"/>
</dbReference>
<feature type="region of interest" description="Disordered" evidence="7">
    <location>
        <begin position="1"/>
        <end position="40"/>
    </location>
</feature>
<feature type="domain" description="Metaxin glutathione S-transferase" evidence="9">
    <location>
        <begin position="304"/>
        <end position="384"/>
    </location>
</feature>
<evidence type="ECO:0000256" key="2">
    <source>
        <dbReference type="ARBA" id="ARBA00022448"/>
    </source>
</evidence>
<dbReference type="STRING" id="196109.A0A136IS58"/>
<dbReference type="InterPro" id="IPR019564">
    <property type="entry name" value="Sam37/metaxin_N"/>
</dbReference>
<keyword evidence="2" id="KW-0813">Transport</keyword>
<accession>A0A136IS58</accession>
<dbReference type="InterPro" id="IPR033468">
    <property type="entry name" value="Metaxin_GST"/>
</dbReference>
<feature type="compositionally biased region" description="Low complexity" evidence="7">
    <location>
        <begin position="10"/>
        <end position="40"/>
    </location>
</feature>
<dbReference type="PANTHER" id="PTHR12289">
    <property type="entry name" value="METAXIN RELATED"/>
    <property type="match status" value="1"/>
</dbReference>
<feature type="region of interest" description="Disordered" evidence="7">
    <location>
        <begin position="176"/>
        <end position="197"/>
    </location>
</feature>
<evidence type="ECO:0000256" key="7">
    <source>
        <dbReference type="SAM" id="MobiDB-lite"/>
    </source>
</evidence>
<gene>
    <name evidence="10" type="ORF">Micbo1qcDRAFT_167162</name>
</gene>
<feature type="domain" description="Mitochondrial outer membrane transport complex Sam37/metaxin N-terminal" evidence="8">
    <location>
        <begin position="105"/>
        <end position="242"/>
    </location>
</feature>
<comment type="subcellular location">
    <subcellularLocation>
        <location evidence="1">Mitochondrion outer membrane</location>
    </subcellularLocation>
</comment>
<evidence type="ECO:0000259" key="8">
    <source>
        <dbReference type="Pfam" id="PF10568"/>
    </source>
</evidence>
<dbReference type="InterPro" id="IPR050931">
    <property type="entry name" value="Mito_Protein_Transport_Metaxin"/>
</dbReference>
<evidence type="ECO:0000313" key="11">
    <source>
        <dbReference type="Proteomes" id="UP000070501"/>
    </source>
</evidence>
<evidence type="ECO:0000256" key="5">
    <source>
        <dbReference type="ARBA" id="ARBA00023128"/>
    </source>
</evidence>
<dbReference type="InParanoid" id="A0A136IS58"/>